<organism evidence="1">
    <name type="scientific">bioreactor metagenome</name>
    <dbReference type="NCBI Taxonomy" id="1076179"/>
    <lineage>
        <taxon>unclassified sequences</taxon>
        <taxon>metagenomes</taxon>
        <taxon>ecological metagenomes</taxon>
    </lineage>
</organism>
<accession>A0A644ZKY4</accession>
<evidence type="ECO:0000313" key="1">
    <source>
        <dbReference type="EMBL" id="MPM38424.1"/>
    </source>
</evidence>
<comment type="caution">
    <text evidence="1">The sequence shown here is derived from an EMBL/GenBank/DDBJ whole genome shotgun (WGS) entry which is preliminary data.</text>
</comment>
<proteinExistence type="predicted"/>
<sequence length="283" mass="31799">MLEDDAPGAGAESLGGQNILVVFDGEYLAADQTRHADPIEQAKDHEHADHVVAQAGQDGPFQGIAQQLVKHHRQHNHHQRIGQRIDNVHDAHHHDICFAAHIARHRAVKQADEQHNDAGEKAYSQGYARAIYHADEIITPQFVRTEDVREDLLPRVNLLLFHHRISEGIQIGCAAVALTVYADDLRVLVWHNHRRDKDGYEQQHKYGQAHHGQGVFGEPLDAIFEEGGAFTHHIMLRFFLRGSGLKALGVQLQAERFLLREHIGCVFCHLIPQSKLILGSMAL</sequence>
<dbReference type="EMBL" id="VSSQ01008281">
    <property type="protein sequence ID" value="MPM38424.1"/>
    <property type="molecule type" value="Genomic_DNA"/>
</dbReference>
<gene>
    <name evidence="1" type="ORF">SDC9_85053</name>
</gene>
<protein>
    <submittedName>
        <fullName evidence="1">Uncharacterized protein</fullName>
    </submittedName>
</protein>
<name>A0A644ZKY4_9ZZZZ</name>
<dbReference type="AlphaFoldDB" id="A0A644ZKY4"/>
<reference evidence="1" key="1">
    <citation type="submission" date="2019-08" db="EMBL/GenBank/DDBJ databases">
        <authorList>
            <person name="Kucharzyk K."/>
            <person name="Murdoch R.W."/>
            <person name="Higgins S."/>
            <person name="Loffler F."/>
        </authorList>
    </citation>
    <scope>NUCLEOTIDE SEQUENCE</scope>
</reference>